<comment type="caution">
    <text evidence="2">The sequence shown here is derived from an EMBL/GenBank/DDBJ whole genome shotgun (WGS) entry which is preliminary data.</text>
</comment>
<name>A0ABP0F216_CLALP</name>
<sequence length="97" mass="11299">MKLAVVAFILILVVYVNAHPIGEDNDNNTQGYWSKLFGKAQKKYRQQKEWFNNYAREHHLPEKILNLQQSASQKAHNTVATLKAWWNGQQHNENASH</sequence>
<feature type="signal peptide" evidence="1">
    <location>
        <begin position="1"/>
        <end position="18"/>
    </location>
</feature>
<protein>
    <submittedName>
        <fullName evidence="2">Uncharacterized protein</fullName>
    </submittedName>
</protein>
<gene>
    <name evidence="2" type="ORF">CVLEPA_LOCUS3520</name>
</gene>
<accession>A0ABP0F216</accession>
<keyword evidence="3" id="KW-1185">Reference proteome</keyword>
<dbReference type="Proteomes" id="UP001642483">
    <property type="component" value="Unassembled WGS sequence"/>
</dbReference>
<dbReference type="EMBL" id="CAWYQH010000002">
    <property type="protein sequence ID" value="CAK8673764.1"/>
    <property type="molecule type" value="Genomic_DNA"/>
</dbReference>
<keyword evidence="1" id="KW-0732">Signal</keyword>
<proteinExistence type="predicted"/>
<organism evidence="2 3">
    <name type="scientific">Clavelina lepadiformis</name>
    <name type="common">Light-bulb sea squirt</name>
    <name type="synonym">Ascidia lepadiformis</name>
    <dbReference type="NCBI Taxonomy" id="159417"/>
    <lineage>
        <taxon>Eukaryota</taxon>
        <taxon>Metazoa</taxon>
        <taxon>Chordata</taxon>
        <taxon>Tunicata</taxon>
        <taxon>Ascidiacea</taxon>
        <taxon>Aplousobranchia</taxon>
        <taxon>Clavelinidae</taxon>
        <taxon>Clavelina</taxon>
    </lineage>
</organism>
<reference evidence="2 3" key="1">
    <citation type="submission" date="2024-02" db="EMBL/GenBank/DDBJ databases">
        <authorList>
            <person name="Daric V."/>
            <person name="Darras S."/>
        </authorList>
    </citation>
    <scope>NUCLEOTIDE SEQUENCE [LARGE SCALE GENOMIC DNA]</scope>
</reference>
<evidence type="ECO:0000313" key="2">
    <source>
        <dbReference type="EMBL" id="CAK8673764.1"/>
    </source>
</evidence>
<evidence type="ECO:0000256" key="1">
    <source>
        <dbReference type="SAM" id="SignalP"/>
    </source>
</evidence>
<feature type="chain" id="PRO_5045195143" evidence="1">
    <location>
        <begin position="19"/>
        <end position="97"/>
    </location>
</feature>
<evidence type="ECO:0000313" key="3">
    <source>
        <dbReference type="Proteomes" id="UP001642483"/>
    </source>
</evidence>